<organism evidence="2 3">
    <name type="scientific">Achromobacter deleyi</name>
    <dbReference type="NCBI Taxonomy" id="1353891"/>
    <lineage>
        <taxon>Bacteria</taxon>
        <taxon>Pseudomonadati</taxon>
        <taxon>Pseudomonadota</taxon>
        <taxon>Betaproteobacteria</taxon>
        <taxon>Burkholderiales</taxon>
        <taxon>Alcaligenaceae</taxon>
        <taxon>Achromobacter</taxon>
    </lineage>
</organism>
<accession>A0A6S6ZPZ2</accession>
<dbReference type="InterPro" id="IPR024422">
    <property type="entry name" value="Protein_unknown_function_OB"/>
</dbReference>
<evidence type="ECO:0008006" key="4">
    <source>
        <dbReference type="Google" id="ProtNLM"/>
    </source>
</evidence>
<dbReference type="EMBL" id="CADIJO010000005">
    <property type="protein sequence ID" value="CAB3689352.1"/>
    <property type="molecule type" value="Genomic_DNA"/>
</dbReference>
<proteinExistence type="predicted"/>
<gene>
    <name evidence="2" type="ORF">LMG3458_02049</name>
</gene>
<sequence length="265" mass="27349">MYTLSTVSRSLTIAALAISAMSPLSVTAQERTISEFSAGKRHKYQLSTQEYEVFKTLVNDEAANFTAGRDSLIGARLGAIAVSSETLAKAYKSNEVAADKAYKGKQLLVTGRVGSINSGIGDAPYFVLGSGLDAPQAAIRKDSTDFAATAQRGQSVRLVCNGGGATLGAAMLKECAPAEVVAKAEVTKLTRQTDILLSNARTNPSAAQVVAAVVAISSALKPSECSAAGATCLKAITRVTSAKDFPQKLSQGIATLKAAGIDMPS</sequence>
<dbReference type="RefSeq" id="WP_175216387.1">
    <property type="nucleotide sequence ID" value="NZ_CADIJO010000005.1"/>
</dbReference>
<name>A0A6S6ZPZ2_9BURK</name>
<reference evidence="2 3" key="1">
    <citation type="submission" date="2020-04" db="EMBL/GenBank/DDBJ databases">
        <authorList>
            <person name="De Canck E."/>
        </authorList>
    </citation>
    <scope>NUCLEOTIDE SEQUENCE [LARGE SCALE GENOMIC DNA]</scope>
    <source>
        <strain evidence="2 3">LMG 3458</strain>
    </source>
</reference>
<dbReference type="Pfam" id="PF12869">
    <property type="entry name" value="tRNA_anti-like"/>
    <property type="match status" value="1"/>
</dbReference>
<keyword evidence="1" id="KW-0732">Signal</keyword>
<feature type="chain" id="PRO_5028845212" description="tRNA_anti-like protein" evidence="1">
    <location>
        <begin position="29"/>
        <end position="265"/>
    </location>
</feature>
<evidence type="ECO:0000256" key="1">
    <source>
        <dbReference type="SAM" id="SignalP"/>
    </source>
</evidence>
<evidence type="ECO:0000313" key="2">
    <source>
        <dbReference type="EMBL" id="CAB3689352.1"/>
    </source>
</evidence>
<evidence type="ECO:0000313" key="3">
    <source>
        <dbReference type="Proteomes" id="UP000494111"/>
    </source>
</evidence>
<feature type="signal peptide" evidence="1">
    <location>
        <begin position="1"/>
        <end position="28"/>
    </location>
</feature>
<dbReference type="Proteomes" id="UP000494111">
    <property type="component" value="Unassembled WGS sequence"/>
</dbReference>
<protein>
    <recommendedName>
        <fullName evidence="4">tRNA_anti-like protein</fullName>
    </recommendedName>
</protein>
<dbReference type="AlphaFoldDB" id="A0A6S6ZPZ2"/>